<protein>
    <submittedName>
        <fullName evidence="2">NU5M oxidoreductase</fullName>
    </submittedName>
</protein>
<gene>
    <name evidence="2" type="primary">Nd5_0</name>
    <name evidence="2" type="ORF">G6Z78_0005900</name>
</gene>
<evidence type="ECO:0000313" key="2">
    <source>
        <dbReference type="EMBL" id="KAG5317835.1"/>
    </source>
</evidence>
<feature type="transmembrane region" description="Helical" evidence="1">
    <location>
        <begin position="13"/>
        <end position="33"/>
    </location>
</feature>
<feature type="non-terminal residue" evidence="2">
    <location>
        <position position="138"/>
    </location>
</feature>
<keyword evidence="3" id="KW-1185">Reference proteome</keyword>
<feature type="transmembrane region" description="Helical" evidence="1">
    <location>
        <begin position="54"/>
        <end position="74"/>
    </location>
</feature>
<name>A0A836F4T8_9HYME</name>
<sequence length="138" mass="16678">MTMRIIIVGRWEIVIFKGFLSVITIFISGIISWNFENNFIIMILKFRLIAYYHLLVHAIFKSMFIAAGVVMHSMKNIQDIRLLRNLNEVFKNRVNIFIIFIIIILSLLLTVSYSIRLIYYLFFNRRIKFYRYVRIKED</sequence>
<feature type="non-terminal residue" evidence="2">
    <location>
        <position position="1"/>
    </location>
</feature>
<reference evidence="2" key="1">
    <citation type="submission" date="2020-02" db="EMBL/GenBank/DDBJ databases">
        <title>Relaxed selection underlies rapid genomic changes in the transitions from sociality to social parasitism in ants.</title>
        <authorList>
            <person name="Bi X."/>
        </authorList>
    </citation>
    <scope>NUCLEOTIDE SEQUENCE</scope>
    <source>
        <strain evidence="2">BGI-DK2014c</strain>
        <tissue evidence="2">Whole body</tissue>
    </source>
</reference>
<organism evidence="2 3">
    <name type="scientific">Pseudoatta argentina</name>
    <dbReference type="NCBI Taxonomy" id="621737"/>
    <lineage>
        <taxon>Eukaryota</taxon>
        <taxon>Metazoa</taxon>
        <taxon>Ecdysozoa</taxon>
        <taxon>Arthropoda</taxon>
        <taxon>Hexapoda</taxon>
        <taxon>Insecta</taxon>
        <taxon>Pterygota</taxon>
        <taxon>Neoptera</taxon>
        <taxon>Endopterygota</taxon>
        <taxon>Hymenoptera</taxon>
        <taxon>Apocrita</taxon>
        <taxon>Aculeata</taxon>
        <taxon>Formicoidea</taxon>
        <taxon>Formicidae</taxon>
        <taxon>Myrmicinae</taxon>
        <taxon>Pseudoatta</taxon>
    </lineage>
</organism>
<keyword evidence="1" id="KW-1133">Transmembrane helix</keyword>
<dbReference type="Proteomes" id="UP000668214">
    <property type="component" value="Unassembled WGS sequence"/>
</dbReference>
<dbReference type="EMBL" id="JAANIA010002124">
    <property type="protein sequence ID" value="KAG5317835.1"/>
    <property type="molecule type" value="Genomic_DNA"/>
</dbReference>
<dbReference type="AlphaFoldDB" id="A0A836F4T8"/>
<feature type="transmembrane region" description="Helical" evidence="1">
    <location>
        <begin position="94"/>
        <end position="122"/>
    </location>
</feature>
<keyword evidence="1" id="KW-0812">Transmembrane</keyword>
<keyword evidence="1" id="KW-0472">Membrane</keyword>
<accession>A0A836F4T8</accession>
<evidence type="ECO:0000313" key="3">
    <source>
        <dbReference type="Proteomes" id="UP000668214"/>
    </source>
</evidence>
<evidence type="ECO:0000256" key="1">
    <source>
        <dbReference type="SAM" id="Phobius"/>
    </source>
</evidence>
<proteinExistence type="predicted"/>
<comment type="caution">
    <text evidence="2">The sequence shown here is derived from an EMBL/GenBank/DDBJ whole genome shotgun (WGS) entry which is preliminary data.</text>
</comment>